<evidence type="ECO:0000313" key="2">
    <source>
        <dbReference type="Proteomes" id="UP001187531"/>
    </source>
</evidence>
<name>A0AA88HHE3_ARTSF</name>
<accession>A0AA88HHE3</accession>
<dbReference type="AlphaFoldDB" id="A0AA88HHE3"/>
<comment type="caution">
    <text evidence="1">The sequence shown here is derived from an EMBL/GenBank/DDBJ whole genome shotgun (WGS) entry which is preliminary data.</text>
</comment>
<protein>
    <submittedName>
        <fullName evidence="1">Uncharacterized protein</fullName>
    </submittedName>
</protein>
<sequence>MVDCILIVKRLKSSVANTITLPGVHFDSDPVLASETTLKNNQAPGPGGIPANLLKVGSITLEKILHKETVAARTADHFPKAMAKVANLPLERKLFLHAALSLLENKVGLNIIGVSIDTLAYADNLNSPVETTPKLKAKASELESAANSFDKTIVPKKMKVMRTGRDPSPSPVHVVISGEAVESVTQFEY</sequence>
<organism evidence="1 2">
    <name type="scientific">Artemia franciscana</name>
    <name type="common">Brine shrimp</name>
    <name type="synonym">Artemia sanfranciscana</name>
    <dbReference type="NCBI Taxonomy" id="6661"/>
    <lineage>
        <taxon>Eukaryota</taxon>
        <taxon>Metazoa</taxon>
        <taxon>Ecdysozoa</taxon>
        <taxon>Arthropoda</taxon>
        <taxon>Crustacea</taxon>
        <taxon>Branchiopoda</taxon>
        <taxon>Anostraca</taxon>
        <taxon>Artemiidae</taxon>
        <taxon>Artemia</taxon>
    </lineage>
</organism>
<proteinExistence type="predicted"/>
<dbReference type="Proteomes" id="UP001187531">
    <property type="component" value="Unassembled WGS sequence"/>
</dbReference>
<dbReference type="EMBL" id="JAVRJZ010000021">
    <property type="protein sequence ID" value="KAK2705392.1"/>
    <property type="molecule type" value="Genomic_DNA"/>
</dbReference>
<keyword evidence="2" id="KW-1185">Reference proteome</keyword>
<evidence type="ECO:0000313" key="1">
    <source>
        <dbReference type="EMBL" id="KAK2705392.1"/>
    </source>
</evidence>
<gene>
    <name evidence="1" type="ORF">QYM36_017436</name>
</gene>
<reference evidence="1" key="1">
    <citation type="submission" date="2023-07" db="EMBL/GenBank/DDBJ databases">
        <title>Chromosome-level genome assembly of Artemia franciscana.</title>
        <authorList>
            <person name="Jo E."/>
        </authorList>
    </citation>
    <scope>NUCLEOTIDE SEQUENCE</scope>
    <source>
        <tissue evidence="1">Whole body</tissue>
    </source>
</reference>